<gene>
    <name evidence="3" type="ORF">PsYK624_128250</name>
</gene>
<keyword evidence="4" id="KW-1185">Reference proteome</keyword>
<organism evidence="3 4">
    <name type="scientific">Phanerochaete sordida</name>
    <dbReference type="NCBI Taxonomy" id="48140"/>
    <lineage>
        <taxon>Eukaryota</taxon>
        <taxon>Fungi</taxon>
        <taxon>Dikarya</taxon>
        <taxon>Basidiomycota</taxon>
        <taxon>Agaricomycotina</taxon>
        <taxon>Agaricomycetes</taxon>
        <taxon>Polyporales</taxon>
        <taxon>Phanerochaetaceae</taxon>
        <taxon>Phanerochaete</taxon>
    </lineage>
</organism>
<accession>A0A9P3LIR9</accession>
<dbReference type="OrthoDB" id="10003767at2759"/>
<dbReference type="InterPro" id="IPR017441">
    <property type="entry name" value="Protein_kinase_ATP_BS"/>
</dbReference>
<evidence type="ECO:0000259" key="2">
    <source>
        <dbReference type="Pfam" id="PF01636"/>
    </source>
</evidence>
<dbReference type="AlphaFoldDB" id="A0A9P3LIR9"/>
<keyword evidence="1" id="KW-0547">Nucleotide-binding</keyword>
<evidence type="ECO:0000313" key="3">
    <source>
        <dbReference type="EMBL" id="GJE96625.1"/>
    </source>
</evidence>
<dbReference type="InterPro" id="IPR011009">
    <property type="entry name" value="Kinase-like_dom_sf"/>
</dbReference>
<sequence length="442" mass="49787">MSHSSHSSHGSGIDPKLEEIWAKADVDLEALSTIISAHFRMPCVSRECLGIGGYARTFKCTLQDGKRLVAKVTLPVREVVKTEAEVAAMDSMRARTSITVPLVYLYCSSQDNPVKAEWIVMDFMDGVHFSECFRKLTVEQQKTAGEDMARVMTATFALTATHCGSMLRDCSLRDDQRAVRYSNNAAPTPHNLPQAVRDAEPSGEFMVGPVNEVVFLDHENPVPASSSGPFATESEYLEAVANMGRPATRPSGKSERWPYERVFEVYEAIRPLYHDLDTAPTSTSGAPTLHFTHNDLTSKNVLLDPETGHITAVLDWEMAGFFPSWHAAEAGADFDDDYHRFIFEDWQEGLCSGDCGGPEAAEVHKHFRDELKRLDPLLFANYWRGVELRALLANFGQPASTNVLMWLEKYAEYHWDVNQRGPFPFDLPRWVNEQYEVWRSER</sequence>
<dbReference type="Pfam" id="PF01636">
    <property type="entry name" value="APH"/>
    <property type="match status" value="1"/>
</dbReference>
<dbReference type="InterPro" id="IPR051678">
    <property type="entry name" value="AGP_Transferase"/>
</dbReference>
<dbReference type="Gene3D" id="3.90.1200.10">
    <property type="match status" value="1"/>
</dbReference>
<dbReference type="GO" id="GO:0016301">
    <property type="term" value="F:kinase activity"/>
    <property type="evidence" value="ECO:0007669"/>
    <property type="project" value="UniProtKB-KW"/>
</dbReference>
<keyword evidence="1" id="KW-0067">ATP-binding</keyword>
<comment type="caution">
    <text evidence="3">The sequence shown here is derived from an EMBL/GenBank/DDBJ whole genome shotgun (WGS) entry which is preliminary data.</text>
</comment>
<keyword evidence="3" id="KW-0418">Kinase</keyword>
<evidence type="ECO:0000313" key="4">
    <source>
        <dbReference type="Proteomes" id="UP000703269"/>
    </source>
</evidence>
<feature type="domain" description="Aminoglycoside phosphotransferase" evidence="2">
    <location>
        <begin position="54"/>
        <end position="321"/>
    </location>
</feature>
<dbReference type="PANTHER" id="PTHR21310:SF15">
    <property type="entry name" value="AMINOGLYCOSIDE PHOSPHOTRANSFERASE DOMAIN-CONTAINING PROTEIN"/>
    <property type="match status" value="1"/>
</dbReference>
<dbReference type="SUPFAM" id="SSF56112">
    <property type="entry name" value="Protein kinase-like (PK-like)"/>
    <property type="match status" value="1"/>
</dbReference>
<dbReference type="GO" id="GO:0005524">
    <property type="term" value="F:ATP binding"/>
    <property type="evidence" value="ECO:0007669"/>
    <property type="project" value="UniProtKB-UniRule"/>
</dbReference>
<keyword evidence="3" id="KW-0808">Transferase</keyword>
<reference evidence="3 4" key="1">
    <citation type="submission" date="2021-08" db="EMBL/GenBank/DDBJ databases">
        <title>Draft Genome Sequence of Phanerochaete sordida strain YK-624.</title>
        <authorList>
            <person name="Mori T."/>
            <person name="Dohra H."/>
            <person name="Suzuki T."/>
            <person name="Kawagishi H."/>
            <person name="Hirai H."/>
        </authorList>
    </citation>
    <scope>NUCLEOTIDE SEQUENCE [LARGE SCALE GENOMIC DNA]</scope>
    <source>
        <strain evidence="3 4">YK-624</strain>
    </source>
</reference>
<dbReference type="Proteomes" id="UP000703269">
    <property type="component" value="Unassembled WGS sequence"/>
</dbReference>
<dbReference type="PANTHER" id="PTHR21310">
    <property type="entry name" value="AMINOGLYCOSIDE PHOSPHOTRANSFERASE-RELATED-RELATED"/>
    <property type="match status" value="1"/>
</dbReference>
<dbReference type="InterPro" id="IPR002575">
    <property type="entry name" value="Aminoglycoside_PTrfase"/>
</dbReference>
<feature type="binding site" evidence="1">
    <location>
        <position position="71"/>
    </location>
    <ligand>
        <name>ATP</name>
        <dbReference type="ChEBI" id="CHEBI:30616"/>
    </ligand>
</feature>
<evidence type="ECO:0000256" key="1">
    <source>
        <dbReference type="PROSITE-ProRule" id="PRU10141"/>
    </source>
</evidence>
<dbReference type="PROSITE" id="PS00107">
    <property type="entry name" value="PROTEIN_KINASE_ATP"/>
    <property type="match status" value="1"/>
</dbReference>
<dbReference type="EMBL" id="BPQB01000062">
    <property type="protein sequence ID" value="GJE96625.1"/>
    <property type="molecule type" value="Genomic_DNA"/>
</dbReference>
<proteinExistence type="predicted"/>
<protein>
    <submittedName>
        <fullName evidence="3">Kinase-like protein</fullName>
    </submittedName>
</protein>
<name>A0A9P3LIR9_9APHY</name>